<proteinExistence type="predicted"/>
<gene>
    <name evidence="1" type="ORF">PUR21_28120</name>
</gene>
<evidence type="ECO:0000313" key="2">
    <source>
        <dbReference type="Proteomes" id="UP001404845"/>
    </source>
</evidence>
<dbReference type="EMBL" id="JAQYXL010000001">
    <property type="protein sequence ID" value="MEN3231450.1"/>
    <property type="molecule type" value="Genomic_DNA"/>
</dbReference>
<accession>A0ABU9ZKA6</accession>
<keyword evidence="2" id="KW-1185">Reference proteome</keyword>
<sequence length="158" mass="18062">MSKTSDFVELYNALLETFEKLVHWTDRDRRHAVDLINKIIDALEISRDHLMANSIPTKESHYLDSLLNTLKAKLQQFDEVPSLKFAFSRYLPRARTLMKRADRIIVGQNTEFPGSDHRHVKEACREIDRAIGELRGAVDALSQPGTLVRPLAPPKISN</sequence>
<dbReference type="Proteomes" id="UP001404845">
    <property type="component" value="Unassembled WGS sequence"/>
</dbReference>
<reference evidence="1 2" key="1">
    <citation type="journal article" date="2023" name="PLoS ONE">
        <title>Complete genome assembly of Hawai'i environmental nontuberculous mycobacteria reveals unexpected co-isolation with methylobacteria.</title>
        <authorList>
            <person name="Hendrix J."/>
            <person name="Epperson L.E."/>
            <person name="Tong E.I."/>
            <person name="Chan Y.L."/>
            <person name="Hasan N.A."/>
            <person name="Dawrs S.N."/>
            <person name="Norton G.J."/>
            <person name="Virdi R."/>
            <person name="Crooks J.L."/>
            <person name="Chan E.D."/>
            <person name="Honda J.R."/>
            <person name="Strong M."/>
        </authorList>
    </citation>
    <scope>NUCLEOTIDE SEQUENCE [LARGE SCALE GENOMIC DNA]</scope>
    <source>
        <strain evidence="1 2">NJH_HI01</strain>
    </source>
</reference>
<evidence type="ECO:0000313" key="1">
    <source>
        <dbReference type="EMBL" id="MEN3231450.1"/>
    </source>
</evidence>
<comment type="caution">
    <text evidence="1">The sequence shown here is derived from an EMBL/GenBank/DDBJ whole genome shotgun (WGS) entry which is preliminary data.</text>
</comment>
<organism evidence="1 2">
    <name type="scientific">Methylorubrum rhodesianum</name>
    <dbReference type="NCBI Taxonomy" id="29427"/>
    <lineage>
        <taxon>Bacteria</taxon>
        <taxon>Pseudomonadati</taxon>
        <taxon>Pseudomonadota</taxon>
        <taxon>Alphaproteobacteria</taxon>
        <taxon>Hyphomicrobiales</taxon>
        <taxon>Methylobacteriaceae</taxon>
        <taxon>Methylorubrum</taxon>
    </lineage>
</organism>
<protein>
    <submittedName>
        <fullName evidence="1">Uncharacterized protein</fullName>
    </submittedName>
</protein>
<name>A0ABU9ZKA6_9HYPH</name>
<dbReference type="RefSeq" id="WP_200670545.1">
    <property type="nucleotide sequence ID" value="NZ_JACWCW010000009.1"/>
</dbReference>